<protein>
    <recommendedName>
        <fullName evidence="1">Calcineurin-like phosphoesterase domain-containing protein</fullName>
    </recommendedName>
</protein>
<dbReference type="Proteomes" id="UP000009328">
    <property type="component" value="Unassembled WGS sequence"/>
</dbReference>
<dbReference type="HOGENOM" id="CLU_033929_0_0_1"/>
<dbReference type="InterPro" id="IPR029052">
    <property type="entry name" value="Metallo-depent_PP-like"/>
</dbReference>
<dbReference type="GO" id="GO:0004721">
    <property type="term" value="F:phosphoprotein phosphatase activity"/>
    <property type="evidence" value="ECO:0007669"/>
    <property type="project" value="TreeGrafter"/>
</dbReference>
<dbReference type="FunCoup" id="K0KJM1">
    <property type="interactions" value="94"/>
</dbReference>
<feature type="domain" description="Calcineurin-like phosphoesterase" evidence="1">
    <location>
        <begin position="238"/>
        <end position="430"/>
    </location>
</feature>
<dbReference type="PANTHER" id="PTHR32440:SF0">
    <property type="entry name" value="PHOSPHATASE DCR2-RELATED"/>
    <property type="match status" value="1"/>
</dbReference>
<dbReference type="Gene3D" id="3.60.21.10">
    <property type="match status" value="1"/>
</dbReference>
<comment type="caution">
    <text evidence="2">The sequence shown here is derived from an EMBL/GenBank/DDBJ whole genome shotgun (WGS) entry which is preliminary data.</text>
</comment>
<dbReference type="Pfam" id="PF00149">
    <property type="entry name" value="Metallophos"/>
    <property type="match status" value="1"/>
</dbReference>
<sequence>MQRVFKRVLIPFVILAYLLLTFFQFHTRNIFNTTPINSNQSYKTGIFDDLRILKCYKWYKQCNQIMEGYDSDGNELIWNRVEKNLDIYGQPPNFWSIYTEYLYVHIPNKGRFGSTGRAIVDLALGDPMSKDPPFYVVNDAQTRITKPKSRLDATFNYKNWELKSDGIWAKYDRANSEDVLNNIQYFFGNNVVDPRQDWKLLNGKLRSRAYLSIHRGSLNSKGEIRRQVPILTEINNEFKIIQISDLHFNSKSGDCKDQFNENGAIPCKADSKTLNFINEVLDIETPDFAIITGDLLDGFQVQDYQTAILKALNPLIKRSIPFAIAFGDNDVNEFASKYEIIKFISDLPMSMMDGINEKQQHHNSIIGFENNYAFKVFDSQNEHLQSVIYVLDLFQGDQETNEQSKFLYNFYNELQDKPKFSLEFQHQPIQEYRPKSAFAIVGKYNEKGKLNINSDSNLRKTLSDLNVNAMSVGYEHTNECCIHGEDNENGNNLNPLWMCYGGATGEGGYGNKDINFERRVRFFRINSEKMEITSWKRKQTDPQSVFDYQYIYN</sequence>
<name>K0KJM1_WICCF</name>
<organism evidence="2 3">
    <name type="scientific">Wickerhamomyces ciferrii (strain ATCC 14091 / BCRC 22168 / CBS 111 / JCM 3599 / NBRC 0793 / NRRL Y-1031 F-60-10)</name>
    <name type="common">Yeast</name>
    <name type="synonym">Pichia ciferrii</name>
    <dbReference type="NCBI Taxonomy" id="1206466"/>
    <lineage>
        <taxon>Eukaryota</taxon>
        <taxon>Fungi</taxon>
        <taxon>Dikarya</taxon>
        <taxon>Ascomycota</taxon>
        <taxon>Saccharomycotina</taxon>
        <taxon>Saccharomycetes</taxon>
        <taxon>Phaffomycetales</taxon>
        <taxon>Wickerhamomycetaceae</taxon>
        <taxon>Wickerhamomyces</taxon>
    </lineage>
</organism>
<dbReference type="SUPFAM" id="SSF56300">
    <property type="entry name" value="Metallo-dependent phosphatases"/>
    <property type="match status" value="1"/>
</dbReference>
<dbReference type="EMBL" id="CAIF01000014">
    <property type="protein sequence ID" value="CCH41278.1"/>
    <property type="molecule type" value="Genomic_DNA"/>
</dbReference>
<dbReference type="PANTHER" id="PTHR32440">
    <property type="entry name" value="PHOSPHATASE DCR2-RELATED-RELATED"/>
    <property type="match status" value="1"/>
</dbReference>
<dbReference type="AlphaFoldDB" id="K0KJM1"/>
<keyword evidence="3" id="KW-1185">Reference proteome</keyword>
<proteinExistence type="predicted"/>
<gene>
    <name evidence="2" type="ORF">BN7_814</name>
</gene>
<dbReference type="STRING" id="1206466.K0KJM1"/>
<evidence type="ECO:0000259" key="1">
    <source>
        <dbReference type="Pfam" id="PF00149"/>
    </source>
</evidence>
<dbReference type="InParanoid" id="K0KJM1"/>
<dbReference type="eggNOG" id="KOG1432">
    <property type="taxonomic scope" value="Eukaryota"/>
</dbReference>
<evidence type="ECO:0000313" key="3">
    <source>
        <dbReference type="Proteomes" id="UP000009328"/>
    </source>
</evidence>
<evidence type="ECO:0000313" key="2">
    <source>
        <dbReference type="EMBL" id="CCH41278.1"/>
    </source>
</evidence>
<dbReference type="GO" id="GO:0005737">
    <property type="term" value="C:cytoplasm"/>
    <property type="evidence" value="ECO:0007669"/>
    <property type="project" value="TreeGrafter"/>
</dbReference>
<reference evidence="2 3" key="1">
    <citation type="journal article" date="2012" name="Eukaryot. Cell">
        <title>Draft genome sequence of Wickerhamomyces ciferrii NRRL Y-1031 F-60-10.</title>
        <authorList>
            <person name="Schneider J."/>
            <person name="Andrea H."/>
            <person name="Blom J."/>
            <person name="Jaenicke S."/>
            <person name="Ruckert C."/>
            <person name="Schorsch C."/>
            <person name="Szczepanowski R."/>
            <person name="Farwick M."/>
            <person name="Goesmann A."/>
            <person name="Puhler A."/>
            <person name="Schaffer S."/>
            <person name="Tauch A."/>
            <person name="Kohler T."/>
            <person name="Brinkrolf K."/>
        </authorList>
    </citation>
    <scope>NUCLEOTIDE SEQUENCE [LARGE SCALE GENOMIC DNA]</scope>
    <source>
        <strain evidence="3">ATCC 14091 / BCRC 22168 / CBS 111 / JCM 3599 / NBRC 0793 / NRRL Y-1031 F-60-10</strain>
    </source>
</reference>
<dbReference type="InterPro" id="IPR004843">
    <property type="entry name" value="Calcineurin-like_PHP"/>
</dbReference>
<accession>K0KJM1</accession>